<reference evidence="5 6" key="1">
    <citation type="journal article" date="2010" name="Nature">
        <title>The Ectocarpus genome and the independent evolution of multicellularity in brown algae.</title>
        <authorList>
            <person name="Cock J.M."/>
            <person name="Sterck L."/>
            <person name="Rouze P."/>
            <person name="Scornet D."/>
            <person name="Allen A.E."/>
            <person name="Amoutzias G."/>
            <person name="Anthouard V."/>
            <person name="Artiguenave F."/>
            <person name="Aury J.M."/>
            <person name="Badger J.H."/>
            <person name="Beszteri B."/>
            <person name="Billiau K."/>
            <person name="Bonnet E."/>
            <person name="Bothwell J.H."/>
            <person name="Bowler C."/>
            <person name="Boyen C."/>
            <person name="Brownlee C."/>
            <person name="Carrano C.J."/>
            <person name="Charrier B."/>
            <person name="Cho G.Y."/>
            <person name="Coelho S.M."/>
            <person name="Collen J."/>
            <person name="Corre E."/>
            <person name="Da Silva C."/>
            <person name="Delage L."/>
            <person name="Delaroque N."/>
            <person name="Dittami S.M."/>
            <person name="Doulbeau S."/>
            <person name="Elias M."/>
            <person name="Farnham G."/>
            <person name="Gachon C.M."/>
            <person name="Gschloessl B."/>
            <person name="Heesch S."/>
            <person name="Jabbari K."/>
            <person name="Jubin C."/>
            <person name="Kawai H."/>
            <person name="Kimura K."/>
            <person name="Kloareg B."/>
            <person name="Kupper F.C."/>
            <person name="Lang D."/>
            <person name="Le Bail A."/>
            <person name="Leblanc C."/>
            <person name="Lerouge P."/>
            <person name="Lohr M."/>
            <person name="Lopez P.J."/>
            <person name="Martens C."/>
            <person name="Maumus F."/>
            <person name="Michel G."/>
            <person name="Miranda-Saavedra D."/>
            <person name="Morales J."/>
            <person name="Moreau H."/>
            <person name="Motomura T."/>
            <person name="Nagasato C."/>
            <person name="Napoli C.A."/>
            <person name="Nelson D.R."/>
            <person name="Nyvall-Collen P."/>
            <person name="Peters A.F."/>
            <person name="Pommier C."/>
            <person name="Potin P."/>
            <person name="Poulain J."/>
            <person name="Quesneville H."/>
            <person name="Read B."/>
            <person name="Rensing S.A."/>
            <person name="Ritter A."/>
            <person name="Rousvoal S."/>
            <person name="Samanta M."/>
            <person name="Samson G."/>
            <person name="Schroeder D.C."/>
            <person name="Segurens B."/>
            <person name="Strittmatter M."/>
            <person name="Tonon T."/>
            <person name="Tregear J.W."/>
            <person name="Valentin K."/>
            <person name="von Dassow P."/>
            <person name="Yamagishi T."/>
            <person name="Van de Peer Y."/>
            <person name="Wincker P."/>
        </authorList>
    </citation>
    <scope>NUCLEOTIDE SEQUENCE [LARGE SCALE GENOMIC DNA]</scope>
    <source>
        <strain evidence="6">Ec32 / CCAP1310/4</strain>
    </source>
</reference>
<feature type="compositionally biased region" description="Basic and acidic residues" evidence="4">
    <location>
        <begin position="23"/>
        <end position="34"/>
    </location>
</feature>
<dbReference type="EMBL" id="FN648431">
    <property type="protein sequence ID" value="CBJ48562.1"/>
    <property type="molecule type" value="Genomic_DNA"/>
</dbReference>
<dbReference type="InterPro" id="IPR019378">
    <property type="entry name" value="GDP-Fuc_O-FucTrfase"/>
</dbReference>
<name>D7FTI4_ECTSI</name>
<evidence type="ECO:0000256" key="2">
    <source>
        <dbReference type="ARBA" id="ARBA00023253"/>
    </source>
</evidence>
<dbReference type="eggNOG" id="ENOG502S0D4">
    <property type="taxonomic scope" value="Eukaryota"/>
</dbReference>
<dbReference type="Gene3D" id="3.40.50.11340">
    <property type="match status" value="1"/>
</dbReference>
<keyword evidence="3" id="KW-0119">Carbohydrate metabolism</keyword>
<dbReference type="PANTHER" id="PTHR31469">
    <property type="entry name" value="OS07G0633600 PROTEIN"/>
    <property type="match status" value="1"/>
</dbReference>
<evidence type="ECO:0000313" key="5">
    <source>
        <dbReference type="EMBL" id="CBJ48562.1"/>
    </source>
</evidence>
<gene>
    <name evidence="5" type="ORF">Esi_0025_0138</name>
</gene>
<feature type="compositionally biased region" description="Low complexity" evidence="4">
    <location>
        <begin position="47"/>
        <end position="64"/>
    </location>
</feature>
<feature type="compositionally biased region" description="Low complexity" evidence="4">
    <location>
        <begin position="109"/>
        <end position="126"/>
    </location>
</feature>
<dbReference type="PANTHER" id="PTHR31469:SF8">
    <property type="entry name" value="OS07G0641000 PROTEIN"/>
    <property type="match status" value="1"/>
</dbReference>
<organism evidence="5 6">
    <name type="scientific">Ectocarpus siliculosus</name>
    <name type="common">Brown alga</name>
    <name type="synonym">Conferva siliculosa</name>
    <dbReference type="NCBI Taxonomy" id="2880"/>
    <lineage>
        <taxon>Eukaryota</taxon>
        <taxon>Sar</taxon>
        <taxon>Stramenopiles</taxon>
        <taxon>Ochrophyta</taxon>
        <taxon>PX clade</taxon>
        <taxon>Phaeophyceae</taxon>
        <taxon>Ectocarpales</taxon>
        <taxon>Ectocarpaceae</taxon>
        <taxon>Ectocarpus</taxon>
    </lineage>
</organism>
<feature type="compositionally biased region" description="Low complexity" evidence="4">
    <location>
        <begin position="217"/>
        <end position="229"/>
    </location>
</feature>
<feature type="compositionally biased region" description="Acidic residues" evidence="4">
    <location>
        <begin position="80"/>
        <end position="93"/>
    </location>
</feature>
<dbReference type="Proteomes" id="UP000002630">
    <property type="component" value="Linkage Group LG11"/>
</dbReference>
<dbReference type="OrthoDB" id="1882547at2759"/>
<feature type="region of interest" description="Disordered" evidence="4">
    <location>
        <begin position="17"/>
        <end position="200"/>
    </location>
</feature>
<evidence type="ECO:0000256" key="4">
    <source>
        <dbReference type="SAM" id="MobiDB-lite"/>
    </source>
</evidence>
<evidence type="ECO:0000256" key="3">
    <source>
        <dbReference type="ARBA" id="ARBA00023277"/>
    </source>
</evidence>
<dbReference type="Pfam" id="PF10250">
    <property type="entry name" value="O-FucT"/>
    <property type="match status" value="1"/>
</dbReference>
<accession>D7FTI4</accession>
<keyword evidence="6" id="KW-1185">Reference proteome</keyword>
<feature type="compositionally biased region" description="Basic and acidic residues" evidence="4">
    <location>
        <begin position="130"/>
        <end position="164"/>
    </location>
</feature>
<proteinExistence type="predicted"/>
<dbReference type="CDD" id="cd11296">
    <property type="entry name" value="O-FucT_like"/>
    <property type="match status" value="1"/>
</dbReference>
<protein>
    <recommendedName>
        <fullName evidence="7">O-fucosyltransferase family protein</fullName>
    </recommendedName>
</protein>
<keyword evidence="2" id="KW-0294">Fucose metabolism</keyword>
<dbReference type="GO" id="GO:0016740">
    <property type="term" value="F:transferase activity"/>
    <property type="evidence" value="ECO:0007669"/>
    <property type="project" value="UniProtKB-KW"/>
</dbReference>
<dbReference type="Gene3D" id="3.40.50.11350">
    <property type="match status" value="1"/>
</dbReference>
<dbReference type="EMBL" id="FN649736">
    <property type="protein sequence ID" value="CBJ48562.1"/>
    <property type="molecule type" value="Genomic_DNA"/>
</dbReference>
<evidence type="ECO:0000313" key="6">
    <source>
        <dbReference type="Proteomes" id="UP000002630"/>
    </source>
</evidence>
<evidence type="ECO:0008006" key="7">
    <source>
        <dbReference type="Google" id="ProtNLM"/>
    </source>
</evidence>
<dbReference type="InParanoid" id="D7FTI4"/>
<feature type="region of interest" description="Disordered" evidence="4">
    <location>
        <begin position="217"/>
        <end position="320"/>
    </location>
</feature>
<sequence length="774" mass="83067">MHHGVTPIVRFAPGCAHQVQSEPLRDTLAEEERGNGPGDAADVPLTSKASSSSKKALLPEEGQLPEPPPATSAAEATEGAVEDGEGNWSDDGEAGGGGNGAGNGVHSLTVGGESVAAGAAETGTDAGVDEGERAEERGEPGQSRTEPDGGSEHQEEGEHDDRTEAAVSNLLDDMFASEEAAGAGAAAAAAAAAKLDAGTSDEAVSNLLDDMFASEEAAGAGAATAAAAAKLDAGTSDGGRNHEEKQPQTTEGDVGDAADDARSESTVGAGGQLEGGTDDSSWARGNGERGGGIDGEQDQDGLGPGAEDWGGGMADGAETGSASFRDELFGEGQQRAAAASCATTKLGEGVDSITNIATWRDVPGDAAYRHPLAEENASKYVTLQKDLGGFNNIRLSLECAVAIAAATGRTLVIPPPFQIWNMKGTAKKEVDLRELFSFDKLRASGRVNVITTAEFLEREAVTGNLGVQPDKSVMLLDVKAVEAYMEQVASQYDGGLPELSVERAALVMPRRIDGKVDLEDERYGFAKKWIYGRELLEYQGQPWEEAKVIHWRAKESRLLAPFYAFVLHADEASDQYHKRLLRDLMHYPEEVYCKASQIISLLRQEDPSGEFSTFHVRRNDFGKAYKSVMIDPADVIANSLDHLNDNEVVYVATDEKDLSVFEPFRKNVRVKFLSDYYERAGVSELNPNLIGMLEQVVASHGRTFTGCWLSTFTAYILRLRGHLQMPRKSNWSYYNPRKEYNQAYKLPENPLWMTEWPFGWERIDETGVPDPMAP</sequence>
<feature type="compositionally biased region" description="Gly residues" evidence="4">
    <location>
        <begin position="94"/>
        <end position="103"/>
    </location>
</feature>
<feature type="compositionally biased region" description="Low complexity" evidence="4">
    <location>
        <begin position="180"/>
        <end position="193"/>
    </location>
</feature>
<dbReference type="AlphaFoldDB" id="D7FTI4"/>
<dbReference type="GO" id="GO:0006004">
    <property type="term" value="P:fucose metabolic process"/>
    <property type="evidence" value="ECO:0007669"/>
    <property type="project" value="UniProtKB-KW"/>
</dbReference>
<evidence type="ECO:0000256" key="1">
    <source>
        <dbReference type="ARBA" id="ARBA00022679"/>
    </source>
</evidence>
<keyword evidence="1" id="KW-0808">Transferase</keyword>
<feature type="compositionally biased region" description="Gly residues" evidence="4">
    <location>
        <begin position="302"/>
        <end position="314"/>
    </location>
</feature>